<sequence length="189" mass="21377">MDDVQLFATSPRQAYMPWATFSHSPEVSDNWSLRTSPGPVEPMQSLYPSLSRDSGFDLGQPNGHNSSIAYLNQDYIPYPDLALQSPDTSPSPSPEHVSDGLSSMPNNLPRRARNYKTTENDASMRKEKKRIQNRIAQKSFRKRKQDYVEALETRIRKLEAELEAHRRESFCFNGVVGASIQDDPVACQS</sequence>
<dbReference type="SMART" id="SM00338">
    <property type="entry name" value="BRLZ"/>
    <property type="match status" value="1"/>
</dbReference>
<dbReference type="Proteomes" id="UP000184073">
    <property type="component" value="Unassembled WGS sequence"/>
</dbReference>
<feature type="domain" description="BZIP" evidence="3">
    <location>
        <begin position="123"/>
        <end position="168"/>
    </location>
</feature>
<gene>
    <name evidence="4" type="ORF">ASPVEDRAFT_87314</name>
</gene>
<feature type="region of interest" description="Disordered" evidence="2">
    <location>
        <begin position="81"/>
        <end position="129"/>
    </location>
</feature>
<proteinExistence type="predicted"/>
<evidence type="ECO:0000256" key="1">
    <source>
        <dbReference type="SAM" id="Coils"/>
    </source>
</evidence>
<dbReference type="EMBL" id="KV878134">
    <property type="protein sequence ID" value="OJJ05992.1"/>
    <property type="molecule type" value="Genomic_DNA"/>
</dbReference>
<evidence type="ECO:0000313" key="4">
    <source>
        <dbReference type="EMBL" id="OJJ05992.1"/>
    </source>
</evidence>
<dbReference type="InterPro" id="IPR004827">
    <property type="entry name" value="bZIP"/>
</dbReference>
<dbReference type="CDD" id="cd14688">
    <property type="entry name" value="bZIP_YAP"/>
    <property type="match status" value="1"/>
</dbReference>
<dbReference type="GO" id="GO:0003700">
    <property type="term" value="F:DNA-binding transcription factor activity"/>
    <property type="evidence" value="ECO:0007669"/>
    <property type="project" value="InterPro"/>
</dbReference>
<reference evidence="5" key="1">
    <citation type="journal article" date="2017" name="Genome Biol.">
        <title>Comparative genomics reveals high biological diversity and specific adaptations in the industrially and medically important fungal genus Aspergillus.</title>
        <authorList>
            <person name="de Vries R.P."/>
            <person name="Riley R."/>
            <person name="Wiebenga A."/>
            <person name="Aguilar-Osorio G."/>
            <person name="Amillis S."/>
            <person name="Uchima C.A."/>
            <person name="Anderluh G."/>
            <person name="Asadollahi M."/>
            <person name="Askin M."/>
            <person name="Barry K."/>
            <person name="Battaglia E."/>
            <person name="Bayram O."/>
            <person name="Benocci T."/>
            <person name="Braus-Stromeyer S.A."/>
            <person name="Caldana C."/>
            <person name="Canovas D."/>
            <person name="Cerqueira G.C."/>
            <person name="Chen F."/>
            <person name="Chen W."/>
            <person name="Choi C."/>
            <person name="Clum A."/>
            <person name="Dos Santos R.A."/>
            <person name="Damasio A.R."/>
            <person name="Diallinas G."/>
            <person name="Emri T."/>
            <person name="Fekete E."/>
            <person name="Flipphi M."/>
            <person name="Freyberg S."/>
            <person name="Gallo A."/>
            <person name="Gournas C."/>
            <person name="Habgood R."/>
            <person name="Hainaut M."/>
            <person name="Harispe M.L."/>
            <person name="Henrissat B."/>
            <person name="Hilden K.S."/>
            <person name="Hope R."/>
            <person name="Hossain A."/>
            <person name="Karabika E."/>
            <person name="Karaffa L."/>
            <person name="Karanyi Z."/>
            <person name="Krasevec N."/>
            <person name="Kuo A."/>
            <person name="Kusch H."/>
            <person name="LaButti K."/>
            <person name="Lagendijk E.L."/>
            <person name="Lapidus A."/>
            <person name="Levasseur A."/>
            <person name="Lindquist E."/>
            <person name="Lipzen A."/>
            <person name="Logrieco A.F."/>
            <person name="MacCabe A."/>
            <person name="Maekelae M.R."/>
            <person name="Malavazi I."/>
            <person name="Melin P."/>
            <person name="Meyer V."/>
            <person name="Mielnichuk N."/>
            <person name="Miskei M."/>
            <person name="Molnar A.P."/>
            <person name="Mule G."/>
            <person name="Ngan C.Y."/>
            <person name="Orejas M."/>
            <person name="Orosz E."/>
            <person name="Ouedraogo J.P."/>
            <person name="Overkamp K.M."/>
            <person name="Park H.-S."/>
            <person name="Perrone G."/>
            <person name="Piumi F."/>
            <person name="Punt P.J."/>
            <person name="Ram A.F."/>
            <person name="Ramon A."/>
            <person name="Rauscher S."/>
            <person name="Record E."/>
            <person name="Riano-Pachon D.M."/>
            <person name="Robert V."/>
            <person name="Roehrig J."/>
            <person name="Ruller R."/>
            <person name="Salamov A."/>
            <person name="Salih N.S."/>
            <person name="Samson R.A."/>
            <person name="Sandor E."/>
            <person name="Sanguinetti M."/>
            <person name="Schuetze T."/>
            <person name="Sepcic K."/>
            <person name="Shelest E."/>
            <person name="Sherlock G."/>
            <person name="Sophianopoulou V."/>
            <person name="Squina F.M."/>
            <person name="Sun H."/>
            <person name="Susca A."/>
            <person name="Todd R.B."/>
            <person name="Tsang A."/>
            <person name="Unkles S.E."/>
            <person name="van de Wiele N."/>
            <person name="van Rossen-Uffink D."/>
            <person name="Oliveira J.V."/>
            <person name="Vesth T.C."/>
            <person name="Visser J."/>
            <person name="Yu J.-H."/>
            <person name="Zhou M."/>
            <person name="Andersen M.R."/>
            <person name="Archer D.B."/>
            <person name="Baker S.E."/>
            <person name="Benoit I."/>
            <person name="Brakhage A.A."/>
            <person name="Braus G.H."/>
            <person name="Fischer R."/>
            <person name="Frisvad J.C."/>
            <person name="Goldman G.H."/>
            <person name="Houbraken J."/>
            <person name="Oakley B."/>
            <person name="Pocsi I."/>
            <person name="Scazzocchio C."/>
            <person name="Seiboth B."/>
            <person name="vanKuyk P.A."/>
            <person name="Wortman J."/>
            <person name="Dyer P.S."/>
            <person name="Grigoriev I.V."/>
        </authorList>
    </citation>
    <scope>NUCLEOTIDE SEQUENCE [LARGE SCALE GENOMIC DNA]</scope>
    <source>
        <strain evidence="5">CBS 583.65</strain>
    </source>
</reference>
<dbReference type="OrthoDB" id="4161109at2759"/>
<dbReference type="VEuPathDB" id="FungiDB:ASPVEDRAFT_87314"/>
<dbReference type="AlphaFoldDB" id="A0A1L9PX24"/>
<dbReference type="RefSeq" id="XP_040671754.1">
    <property type="nucleotide sequence ID" value="XM_040818036.1"/>
</dbReference>
<feature type="coiled-coil region" evidence="1">
    <location>
        <begin position="141"/>
        <end position="168"/>
    </location>
</feature>
<feature type="region of interest" description="Disordered" evidence="2">
    <location>
        <begin position="24"/>
        <end position="61"/>
    </location>
</feature>
<feature type="compositionally biased region" description="Polar residues" evidence="2">
    <location>
        <begin position="24"/>
        <end position="35"/>
    </location>
</feature>
<evidence type="ECO:0000313" key="5">
    <source>
        <dbReference type="Proteomes" id="UP000184073"/>
    </source>
</evidence>
<dbReference type="SUPFAM" id="SSF57959">
    <property type="entry name" value="Leucine zipper domain"/>
    <property type="match status" value="1"/>
</dbReference>
<dbReference type="GeneID" id="63733547"/>
<dbReference type="InterPro" id="IPR046347">
    <property type="entry name" value="bZIP_sf"/>
</dbReference>
<dbReference type="PROSITE" id="PS50217">
    <property type="entry name" value="BZIP"/>
    <property type="match status" value="1"/>
</dbReference>
<protein>
    <recommendedName>
        <fullName evidence="3">BZIP domain-containing protein</fullName>
    </recommendedName>
</protein>
<name>A0A1L9PX24_ASPVE</name>
<dbReference type="Pfam" id="PF00170">
    <property type="entry name" value="bZIP_1"/>
    <property type="match status" value="1"/>
</dbReference>
<keyword evidence="1" id="KW-0175">Coiled coil</keyword>
<keyword evidence="5" id="KW-1185">Reference proteome</keyword>
<organism evidence="4 5">
    <name type="scientific">Aspergillus versicolor CBS 583.65</name>
    <dbReference type="NCBI Taxonomy" id="1036611"/>
    <lineage>
        <taxon>Eukaryota</taxon>
        <taxon>Fungi</taxon>
        <taxon>Dikarya</taxon>
        <taxon>Ascomycota</taxon>
        <taxon>Pezizomycotina</taxon>
        <taxon>Eurotiomycetes</taxon>
        <taxon>Eurotiomycetidae</taxon>
        <taxon>Eurotiales</taxon>
        <taxon>Aspergillaceae</taxon>
        <taxon>Aspergillus</taxon>
        <taxon>Aspergillus subgen. Nidulantes</taxon>
    </lineage>
</organism>
<evidence type="ECO:0000259" key="3">
    <source>
        <dbReference type="PROSITE" id="PS50217"/>
    </source>
</evidence>
<feature type="compositionally biased region" description="Basic and acidic residues" evidence="2">
    <location>
        <begin position="116"/>
        <end position="125"/>
    </location>
</feature>
<accession>A0A1L9PX24</accession>
<dbReference type="Gene3D" id="1.20.5.170">
    <property type="match status" value="1"/>
</dbReference>
<evidence type="ECO:0000256" key="2">
    <source>
        <dbReference type="SAM" id="MobiDB-lite"/>
    </source>
</evidence>